<dbReference type="Proteomes" id="UP001059401">
    <property type="component" value="Chromosome"/>
</dbReference>
<evidence type="ECO:0000313" key="1">
    <source>
        <dbReference type="EMBL" id="UTY27651.1"/>
    </source>
</evidence>
<gene>
    <name evidence="1" type="ORF">E4N76_00610</name>
</gene>
<organism evidence="1 2">
    <name type="scientific">Treponema putidum</name>
    <dbReference type="NCBI Taxonomy" id="221027"/>
    <lineage>
        <taxon>Bacteria</taxon>
        <taxon>Pseudomonadati</taxon>
        <taxon>Spirochaetota</taxon>
        <taxon>Spirochaetia</taxon>
        <taxon>Spirochaetales</taxon>
        <taxon>Treponemataceae</taxon>
        <taxon>Treponema</taxon>
    </lineage>
</organism>
<protein>
    <submittedName>
        <fullName evidence="1">Uncharacterized protein</fullName>
    </submittedName>
</protein>
<proteinExistence type="predicted"/>
<dbReference type="EMBL" id="CP038802">
    <property type="protein sequence ID" value="UTY27651.1"/>
    <property type="molecule type" value="Genomic_DNA"/>
</dbReference>
<sequence length="59" mass="6885">MQPNNLEPLALDLLFEFSLEYDIETARAAYHKNKAERAKKARPEKDVMKELGFSEKDLM</sequence>
<dbReference type="RefSeq" id="WP_255805676.1">
    <property type="nucleotide sequence ID" value="NZ_CP038802.1"/>
</dbReference>
<reference evidence="1" key="1">
    <citation type="submission" date="2019-04" db="EMBL/GenBank/DDBJ databases">
        <title>Whole genome sequencing of oral phylogroup 2 treponemes.</title>
        <authorList>
            <person name="Chan Y."/>
            <person name="Zeng H.H."/>
            <person name="Yu X.L."/>
            <person name="Leung W.K."/>
            <person name="Watt R.M."/>
        </authorList>
    </citation>
    <scope>NUCLEOTIDE SEQUENCE</scope>
    <source>
        <strain evidence="1">OMZ 847</strain>
    </source>
</reference>
<name>A0ABY5HQJ9_9SPIR</name>
<accession>A0ABY5HQJ9</accession>
<evidence type="ECO:0000313" key="2">
    <source>
        <dbReference type="Proteomes" id="UP001059401"/>
    </source>
</evidence>
<keyword evidence="2" id="KW-1185">Reference proteome</keyword>